<dbReference type="CDD" id="cd06542">
    <property type="entry name" value="GH18_EndoS-like"/>
    <property type="match status" value="1"/>
</dbReference>
<dbReference type="GO" id="GO:0033925">
    <property type="term" value="F:mannosyl-glycoprotein endo-beta-N-acetylglucosaminidase activity"/>
    <property type="evidence" value="ECO:0007669"/>
    <property type="project" value="InterPro"/>
</dbReference>
<dbReference type="InterPro" id="IPR017853">
    <property type="entry name" value="GH"/>
</dbReference>
<dbReference type="GO" id="GO:0005975">
    <property type="term" value="P:carbohydrate metabolic process"/>
    <property type="evidence" value="ECO:0007669"/>
    <property type="project" value="InterPro"/>
</dbReference>
<evidence type="ECO:0000313" key="7">
    <source>
        <dbReference type="EMBL" id="PGF36467.1"/>
    </source>
</evidence>
<evidence type="ECO:0000256" key="3">
    <source>
        <dbReference type="PIRSR" id="PIRSR001103-1"/>
    </source>
</evidence>
<dbReference type="PROSITE" id="PS51318">
    <property type="entry name" value="TAT"/>
    <property type="match status" value="1"/>
</dbReference>
<dbReference type="SUPFAM" id="SSF51445">
    <property type="entry name" value="(Trans)glycosidases"/>
    <property type="match status" value="1"/>
</dbReference>
<dbReference type="InterPro" id="IPR001223">
    <property type="entry name" value="Glyco_hydro18_cat"/>
</dbReference>
<accession>A0AA44QLD9</accession>
<dbReference type="PROSITE" id="PS01095">
    <property type="entry name" value="GH18_1"/>
    <property type="match status" value="1"/>
</dbReference>
<dbReference type="Proteomes" id="UP000226191">
    <property type="component" value="Unassembled WGS sequence"/>
</dbReference>
<dbReference type="PIRSF" id="PIRSF001103">
    <property type="entry name" value="Endo-b-N-acetylglucosaminidase"/>
    <property type="match status" value="1"/>
</dbReference>
<evidence type="ECO:0000256" key="4">
    <source>
        <dbReference type="RuleBase" id="RU000489"/>
    </source>
</evidence>
<dbReference type="PROSITE" id="PS51910">
    <property type="entry name" value="GH18_2"/>
    <property type="match status" value="1"/>
</dbReference>
<dbReference type="AlphaFoldDB" id="A0AA44QLD9"/>
<reference evidence="7 8" key="1">
    <citation type="submission" date="2017-02" db="EMBL/GenBank/DDBJ databases">
        <title>Prevalence of linear plasmids in Cutibacterium acnes isolates obtained from cancerous prostatic tissue.</title>
        <authorList>
            <person name="Davidsson S."/>
            <person name="Bruggemann H."/>
        </authorList>
    </citation>
    <scope>NUCLEOTIDE SEQUENCE [LARGE SCALE GENOMIC DNA]</scope>
    <source>
        <strain evidence="7 8">11-78</strain>
    </source>
</reference>
<comment type="caution">
    <text evidence="7">The sequence shown here is derived from an EMBL/GenBank/DDBJ whole genome shotgun (WGS) entry which is preliminary data.</text>
</comment>
<feature type="active site" description="Proton donor" evidence="3">
    <location>
        <position position="162"/>
    </location>
</feature>
<dbReference type="NCBIfam" id="NF045482">
    <property type="entry name" value="Endoglyc_H"/>
    <property type="match status" value="1"/>
</dbReference>
<evidence type="ECO:0000313" key="8">
    <source>
        <dbReference type="Proteomes" id="UP000226191"/>
    </source>
</evidence>
<evidence type="ECO:0000256" key="5">
    <source>
        <dbReference type="RuleBase" id="RU004453"/>
    </source>
</evidence>
<dbReference type="EMBL" id="MVCE01000001">
    <property type="protein sequence ID" value="PGF36467.1"/>
    <property type="molecule type" value="Genomic_DNA"/>
</dbReference>
<dbReference type="InterPro" id="IPR016289">
    <property type="entry name" value="Endo-Fsp"/>
</dbReference>
<keyword evidence="1 4" id="KW-0378">Hydrolase</keyword>
<sequence>MRLSRRHVLASTVGVVSTALITAQTPAGIAFARPRRASRAVTTAVYIEVNHEDLATVVAFVREGVHRPVFDLAMIFAANINYDGCTAYLHLNERVMETLRAAETQIRPLQRRGTKVLLSLLGNHGGAGFANFPTRHDADRFAAQVASVVHRYHLDGVDLDDEYSEYGKNATGQPHEDSFVWFVRALRRHLGPHKLLTLYSIGPSVNRTVSSAGNASDDLDYAWNPWYGTYQEPSVLGMPRSHVGAAAVDWGHTSIEMIQTMASQTIRDGYGVFMTYDLRVSTNPSLVQAMTTALEGRR</sequence>
<dbReference type="GO" id="GO:0005576">
    <property type="term" value="C:extracellular region"/>
    <property type="evidence" value="ECO:0007669"/>
    <property type="project" value="InterPro"/>
</dbReference>
<dbReference type="InterPro" id="IPR001579">
    <property type="entry name" value="Glyco_hydro_18_chit_AS"/>
</dbReference>
<feature type="domain" description="GH18" evidence="6">
    <location>
        <begin position="41"/>
        <end position="297"/>
    </location>
</feature>
<proteinExistence type="inferred from homology"/>
<comment type="similarity">
    <text evidence="5">Belongs to the glycosyl hydrolase 18 family.</text>
</comment>
<dbReference type="Gene3D" id="3.20.20.80">
    <property type="entry name" value="Glycosidases"/>
    <property type="match status" value="1"/>
</dbReference>
<protein>
    <submittedName>
        <fullName evidence="7">Endo-beta-N-acetylglucosaminidase</fullName>
    </submittedName>
</protein>
<dbReference type="InterPro" id="IPR006311">
    <property type="entry name" value="TAT_signal"/>
</dbReference>
<evidence type="ECO:0000256" key="1">
    <source>
        <dbReference type="ARBA" id="ARBA00022801"/>
    </source>
</evidence>
<keyword evidence="2 4" id="KW-0326">Glycosidase</keyword>
<gene>
    <name evidence="7" type="ORF">B1B09_02255</name>
</gene>
<dbReference type="InterPro" id="IPR054861">
    <property type="entry name" value="Endoglyc_H"/>
</dbReference>
<dbReference type="Pfam" id="PF00704">
    <property type="entry name" value="Glyco_hydro_18"/>
    <property type="match status" value="1"/>
</dbReference>
<organism evidence="7 8">
    <name type="scientific">Cutibacterium acnes</name>
    <name type="common">Propionibacterium acnes</name>
    <dbReference type="NCBI Taxonomy" id="1747"/>
    <lineage>
        <taxon>Bacteria</taxon>
        <taxon>Bacillati</taxon>
        <taxon>Actinomycetota</taxon>
        <taxon>Actinomycetes</taxon>
        <taxon>Propionibacteriales</taxon>
        <taxon>Propionibacteriaceae</taxon>
        <taxon>Cutibacterium</taxon>
    </lineage>
</organism>
<name>A0AA44QLD9_CUTAC</name>
<evidence type="ECO:0000256" key="2">
    <source>
        <dbReference type="ARBA" id="ARBA00023295"/>
    </source>
</evidence>
<evidence type="ECO:0000259" key="6">
    <source>
        <dbReference type="PROSITE" id="PS51910"/>
    </source>
</evidence>